<keyword evidence="2" id="KW-1185">Reference proteome</keyword>
<gene>
    <name evidence="1" type="ORF">SSYM_0252</name>
</gene>
<evidence type="ECO:0008006" key="3">
    <source>
        <dbReference type="Google" id="ProtNLM"/>
    </source>
</evidence>
<evidence type="ECO:0000313" key="1">
    <source>
        <dbReference type="EMBL" id="EFW11091.1"/>
    </source>
</evidence>
<reference evidence="2" key="1">
    <citation type="journal article" date="2011" name="Genome Biol. Evol.">
        <title>Massive genomic decay in Serratia symbiotica, a recently evolved symbiont of aphids.</title>
        <authorList>
            <person name="Burke G.R."/>
            <person name="Moran N.A."/>
        </authorList>
    </citation>
    <scope>NUCLEOTIDE SEQUENCE [LARGE SCALE GENOMIC DNA]</scope>
    <source>
        <strain evidence="2">Tucson</strain>
    </source>
</reference>
<accession>E9CQS9</accession>
<sequence length="35" mass="3705">GGELYPEALSSAHGPAATYMQAFKHNVDVLLASMK</sequence>
<feature type="non-terminal residue" evidence="1">
    <location>
        <position position="1"/>
    </location>
</feature>
<name>E9CQS9_9GAMM</name>
<dbReference type="AlphaFoldDB" id="E9CQS9"/>
<dbReference type="HOGENOM" id="CLU_3361734_0_0_6"/>
<protein>
    <recommendedName>
        <fullName evidence="3">Metal ABC transporter substrate-binding protein</fullName>
    </recommendedName>
</protein>
<proteinExistence type="predicted"/>
<organism evidence="1 2">
    <name type="scientific">Serratia symbiotica str. Tucson</name>
    <dbReference type="NCBI Taxonomy" id="914128"/>
    <lineage>
        <taxon>Bacteria</taxon>
        <taxon>Pseudomonadati</taxon>
        <taxon>Pseudomonadota</taxon>
        <taxon>Gammaproteobacteria</taxon>
        <taxon>Enterobacterales</taxon>
        <taxon>Yersiniaceae</taxon>
        <taxon>Serratia</taxon>
        <taxon>Serratia symbiotica</taxon>
    </lineage>
</organism>
<dbReference type="EMBL" id="GL636400">
    <property type="protein sequence ID" value="EFW11091.1"/>
    <property type="molecule type" value="Genomic_DNA"/>
</dbReference>
<evidence type="ECO:0000313" key="2">
    <source>
        <dbReference type="Proteomes" id="UP000013568"/>
    </source>
</evidence>
<dbReference type="Proteomes" id="UP000013568">
    <property type="component" value="Unassembled WGS sequence"/>
</dbReference>